<reference evidence="2 3" key="1">
    <citation type="journal article" date="2010" name="PLoS ONE">
        <title>Genome erosion in a nitrogen-fixing vertically transmitted endosymbiotic multicellular cyanobacterium.</title>
        <authorList>
            <person name="Ran L."/>
            <person name="Larsson J."/>
            <person name="Vigil-Stenman T."/>
            <person name="Nylander J.A."/>
            <person name="Ininbergs K."/>
            <person name="Zheng W.W."/>
            <person name="Lapidus A."/>
            <person name="Lowry S."/>
            <person name="Haselkorn R."/>
            <person name="Bergman B."/>
        </authorList>
    </citation>
    <scope>NUCLEOTIDE SEQUENCE [LARGE SCALE GENOMIC DNA]</scope>
    <source>
        <strain evidence="2 3">0708</strain>
    </source>
</reference>
<evidence type="ECO:0008006" key="4">
    <source>
        <dbReference type="Google" id="ProtNLM"/>
    </source>
</evidence>
<keyword evidence="1" id="KW-0472">Membrane</keyword>
<keyword evidence="1" id="KW-0812">Transmembrane</keyword>
<organism evidence="2 3">
    <name type="scientific">Nostoc azollae (strain 0708)</name>
    <name type="common">Anabaena azollae (strain 0708)</name>
    <dbReference type="NCBI Taxonomy" id="551115"/>
    <lineage>
        <taxon>Bacteria</taxon>
        <taxon>Bacillati</taxon>
        <taxon>Cyanobacteriota</taxon>
        <taxon>Cyanophyceae</taxon>
        <taxon>Nostocales</taxon>
        <taxon>Nostocaceae</taxon>
        <taxon>Trichormus</taxon>
    </lineage>
</organism>
<accession>D7DXY8</accession>
<feature type="transmembrane region" description="Helical" evidence="1">
    <location>
        <begin position="22"/>
        <end position="42"/>
    </location>
</feature>
<name>D7DXY8_NOSA0</name>
<proteinExistence type="predicted"/>
<keyword evidence="1" id="KW-1133">Transmembrane helix</keyword>
<evidence type="ECO:0000313" key="2">
    <source>
        <dbReference type="EMBL" id="ADI64316.1"/>
    </source>
</evidence>
<dbReference type="KEGG" id="naz:Aazo_2373"/>
<keyword evidence="3" id="KW-1185">Reference proteome</keyword>
<dbReference type="EMBL" id="CP002059">
    <property type="protein sequence ID" value="ADI64316.1"/>
    <property type="molecule type" value="Genomic_DNA"/>
</dbReference>
<dbReference type="HOGENOM" id="CLU_2094316_0_0_3"/>
<dbReference type="eggNOG" id="COG3385">
    <property type="taxonomic scope" value="Bacteria"/>
</dbReference>
<dbReference type="AlphaFoldDB" id="D7DXY8"/>
<dbReference type="STRING" id="551115.Aazo_2373"/>
<evidence type="ECO:0000256" key="1">
    <source>
        <dbReference type="SAM" id="Phobius"/>
    </source>
</evidence>
<protein>
    <recommendedName>
        <fullName evidence="4">Transposase</fullName>
    </recommendedName>
</protein>
<gene>
    <name evidence="2" type="ordered locus">Aazo_2373</name>
</gene>
<evidence type="ECO:0000313" key="3">
    <source>
        <dbReference type="Proteomes" id="UP000001511"/>
    </source>
</evidence>
<dbReference type="Proteomes" id="UP000001511">
    <property type="component" value="Chromosome"/>
</dbReference>
<sequence length="116" mass="13760">MRFPCKGWLGLKEYQVRDNSSLLRHFILVFCAYTFMLSHQWTGGLRQRWAKKPLNTFTEALERTFRTLNCHREKLRRQKIQGSIKTNICSEKGHWRNSKAPKIGSKALLNKRLLIK</sequence>